<evidence type="ECO:0000313" key="2">
    <source>
        <dbReference type="EMBL" id="CEK72631.1"/>
    </source>
</evidence>
<feature type="compositionally biased region" description="Polar residues" evidence="1">
    <location>
        <begin position="159"/>
        <end position="181"/>
    </location>
</feature>
<feature type="non-terminal residue" evidence="2">
    <location>
        <position position="1"/>
    </location>
</feature>
<feature type="region of interest" description="Disordered" evidence="1">
    <location>
        <begin position="40"/>
        <end position="64"/>
    </location>
</feature>
<gene>
    <name evidence="2" type="primary">ORF83260</name>
</gene>
<dbReference type="AlphaFoldDB" id="A0A0B6ZXP8"/>
<feature type="non-terminal residue" evidence="2">
    <location>
        <position position="209"/>
    </location>
</feature>
<protein>
    <submittedName>
        <fullName evidence="2">Uncharacterized protein</fullName>
    </submittedName>
</protein>
<accession>A0A0B6ZXP8</accession>
<reference evidence="2" key="1">
    <citation type="submission" date="2014-12" db="EMBL/GenBank/DDBJ databases">
        <title>Insight into the proteome of Arion vulgaris.</title>
        <authorList>
            <person name="Aradska J."/>
            <person name="Bulat T."/>
            <person name="Smidak R."/>
            <person name="Sarate P."/>
            <person name="Gangsoo J."/>
            <person name="Sialana F."/>
            <person name="Bilban M."/>
            <person name="Lubec G."/>
        </authorList>
    </citation>
    <scope>NUCLEOTIDE SEQUENCE</scope>
    <source>
        <tissue evidence="2">Skin</tissue>
    </source>
</reference>
<proteinExistence type="predicted"/>
<name>A0A0B6ZXP8_9EUPU</name>
<organism evidence="2">
    <name type="scientific">Arion vulgaris</name>
    <dbReference type="NCBI Taxonomy" id="1028688"/>
    <lineage>
        <taxon>Eukaryota</taxon>
        <taxon>Metazoa</taxon>
        <taxon>Spiralia</taxon>
        <taxon>Lophotrochozoa</taxon>
        <taxon>Mollusca</taxon>
        <taxon>Gastropoda</taxon>
        <taxon>Heterobranchia</taxon>
        <taxon>Euthyneura</taxon>
        <taxon>Panpulmonata</taxon>
        <taxon>Eupulmonata</taxon>
        <taxon>Stylommatophora</taxon>
        <taxon>Helicina</taxon>
        <taxon>Arionoidea</taxon>
        <taxon>Arionidae</taxon>
        <taxon>Arion</taxon>
    </lineage>
</organism>
<evidence type="ECO:0000256" key="1">
    <source>
        <dbReference type="SAM" id="MobiDB-lite"/>
    </source>
</evidence>
<sequence length="209" mass="23229">ESFVEDGDEGKLKECCKDSSKMDLEGNQILENVEMEGDFVDKGSFEGTERGDEWSEKGGKSGRNSWAKELEQYRTQEAGNIGAMSLLDLRQLVTELQMDLVSAVTQNNELQKLLEEANIFRDVDRKTDLETSRQSSVIDYHKSYAAAHNENRKSRIPRPQNNATGHGSPAHITSQNINGSELHSGLTGKCVDEELGVPTDGQLSVHFNQ</sequence>
<feature type="compositionally biased region" description="Basic and acidic residues" evidence="1">
    <location>
        <begin position="40"/>
        <end position="59"/>
    </location>
</feature>
<dbReference type="EMBL" id="HACG01025766">
    <property type="protein sequence ID" value="CEK72631.1"/>
    <property type="molecule type" value="Transcribed_RNA"/>
</dbReference>
<feature type="region of interest" description="Disordered" evidence="1">
    <location>
        <begin position="147"/>
        <end position="185"/>
    </location>
</feature>